<dbReference type="SMART" id="SM00939">
    <property type="entry name" value="PepX_C"/>
    <property type="match status" value="1"/>
</dbReference>
<dbReference type="SUPFAM" id="SSF49785">
    <property type="entry name" value="Galactose-binding domain-like"/>
    <property type="match status" value="1"/>
</dbReference>
<keyword evidence="5" id="KW-1185">Reference proteome</keyword>
<feature type="signal peptide" evidence="2">
    <location>
        <begin position="1"/>
        <end position="29"/>
    </location>
</feature>
<evidence type="ECO:0000259" key="3">
    <source>
        <dbReference type="SMART" id="SM00939"/>
    </source>
</evidence>
<dbReference type="InterPro" id="IPR005674">
    <property type="entry name" value="CocE/Ser_esterase"/>
</dbReference>
<evidence type="ECO:0000256" key="2">
    <source>
        <dbReference type="SAM" id="SignalP"/>
    </source>
</evidence>
<dbReference type="Gene3D" id="2.60.120.260">
    <property type="entry name" value="Galactose-binding domain-like"/>
    <property type="match status" value="1"/>
</dbReference>
<dbReference type="InterPro" id="IPR000383">
    <property type="entry name" value="Xaa-Pro-like_dom"/>
</dbReference>
<protein>
    <submittedName>
        <fullName evidence="4">X-Pro dipeptidyl-peptidase</fullName>
    </submittedName>
</protein>
<reference evidence="4" key="2">
    <citation type="submission" date="2023-01" db="EMBL/GenBank/DDBJ databases">
        <title>Draft genome sequence of Algimonas porphyrae strain NBRC 108216.</title>
        <authorList>
            <person name="Sun Q."/>
            <person name="Mori K."/>
        </authorList>
    </citation>
    <scope>NUCLEOTIDE SEQUENCE</scope>
    <source>
        <strain evidence="4">NBRC 108216</strain>
    </source>
</reference>
<dbReference type="InterPro" id="IPR029058">
    <property type="entry name" value="AB_hydrolase_fold"/>
</dbReference>
<keyword evidence="1" id="KW-0378">Hydrolase</keyword>
<dbReference type="InterPro" id="IPR013736">
    <property type="entry name" value="Xaa-Pro_dipept_C"/>
</dbReference>
<sequence length="605" mass="66552">MISLLKVTALFKAAVLSLMSLCLVSPSMAQMQASPKGVSVEMHNYVPMSDDITLSATLLKPDPGMHGAGPYPTVLIFSPYGDSVASPFFRPAPRLLEAGYAVVVGDWRGTGCSVGTLDLGSDRFARDGYELIEWIADQPWSLPKVGMGGPSARGIAAWHVAATKPPSLAAIAPQTFNANIYTGMTHMGGIPTYLSPLGWSLFGQPMQDIRVMENMDAVCQVNREDHTLSSAFRSLQMLSFHHDGPQYQRQSTDHLAADIDVPTLMMLSTYDRYTPAIGAWMLDDMTVSSRLLLTNGGHGMSRMPAVKDELVRWFDHWLKGDPNGVDKLSAVRIYFDTNKDVEPGYVRDYQTWPPKNMDVMTLALNADGRLTEDDPDKGRFTYEISDLPEGFDKPVAEVSTRYDAAWQTFEAVADHGVTFISEPVDEDRELVGEIRFDLRASVSTVDADLIAILSEERANGNVSFLLRTGLRASHREVDQAATMREGRLIHPHRQSIPLEPGQAYTFEMAFPPIAHRMVAGSRLRLDLIPVWVATAHMGWDLASVPYAGAVTVITGGEKPSTLRVPFQSVLSGTPEPIACNDRPNQPCRMIDPENTDIVKDVLDDL</sequence>
<name>A0ABQ5V1H1_9PROT</name>
<feature type="chain" id="PRO_5045670169" evidence="2">
    <location>
        <begin position="30"/>
        <end position="605"/>
    </location>
</feature>
<organism evidence="4 5">
    <name type="scientific">Algimonas porphyrae</name>
    <dbReference type="NCBI Taxonomy" id="1128113"/>
    <lineage>
        <taxon>Bacteria</taxon>
        <taxon>Pseudomonadati</taxon>
        <taxon>Pseudomonadota</taxon>
        <taxon>Alphaproteobacteria</taxon>
        <taxon>Maricaulales</taxon>
        <taxon>Robiginitomaculaceae</taxon>
        <taxon>Algimonas</taxon>
    </lineage>
</organism>
<dbReference type="Pfam" id="PF02129">
    <property type="entry name" value="Peptidase_S15"/>
    <property type="match status" value="1"/>
</dbReference>
<accession>A0ABQ5V1H1</accession>
<keyword evidence="2" id="KW-0732">Signal</keyword>
<dbReference type="InterPro" id="IPR008979">
    <property type="entry name" value="Galactose-bd-like_sf"/>
</dbReference>
<dbReference type="SUPFAM" id="SSF53474">
    <property type="entry name" value="alpha/beta-Hydrolases"/>
    <property type="match status" value="1"/>
</dbReference>
<dbReference type="EMBL" id="BSNJ01000004">
    <property type="protein sequence ID" value="GLQ21301.1"/>
    <property type="molecule type" value="Genomic_DNA"/>
</dbReference>
<evidence type="ECO:0000256" key="1">
    <source>
        <dbReference type="ARBA" id="ARBA00022801"/>
    </source>
</evidence>
<dbReference type="Gene3D" id="3.40.50.1820">
    <property type="entry name" value="alpha/beta hydrolase"/>
    <property type="match status" value="1"/>
</dbReference>
<comment type="caution">
    <text evidence="4">The sequence shown here is derived from an EMBL/GenBank/DDBJ whole genome shotgun (WGS) entry which is preliminary data.</text>
</comment>
<dbReference type="RefSeq" id="WP_284372687.1">
    <property type="nucleotide sequence ID" value="NZ_BSNJ01000004.1"/>
</dbReference>
<proteinExistence type="predicted"/>
<feature type="domain" description="Xaa-Pro dipeptidyl-peptidase C-terminal" evidence="3">
    <location>
        <begin position="311"/>
        <end position="563"/>
    </location>
</feature>
<dbReference type="NCBIfam" id="TIGR00976">
    <property type="entry name" value="CocE_NonD"/>
    <property type="match status" value="1"/>
</dbReference>
<dbReference type="Pfam" id="PF08530">
    <property type="entry name" value="PepX_C"/>
    <property type="match status" value="1"/>
</dbReference>
<reference evidence="4" key="1">
    <citation type="journal article" date="2014" name="Int. J. Syst. Evol. Microbiol.">
        <title>Complete genome of a new Firmicutes species belonging to the dominant human colonic microbiota ('Ruminococcus bicirculans') reveals two chromosomes and a selective capacity to utilize plant glucans.</title>
        <authorList>
            <consortium name="NISC Comparative Sequencing Program"/>
            <person name="Wegmann U."/>
            <person name="Louis P."/>
            <person name="Goesmann A."/>
            <person name="Henrissat B."/>
            <person name="Duncan S.H."/>
            <person name="Flint H.J."/>
        </authorList>
    </citation>
    <scope>NUCLEOTIDE SEQUENCE</scope>
    <source>
        <strain evidence="4">NBRC 108216</strain>
    </source>
</reference>
<gene>
    <name evidence="4" type="ORF">GCM10007854_22560</name>
</gene>
<evidence type="ECO:0000313" key="4">
    <source>
        <dbReference type="EMBL" id="GLQ21301.1"/>
    </source>
</evidence>
<evidence type="ECO:0000313" key="5">
    <source>
        <dbReference type="Proteomes" id="UP001161390"/>
    </source>
</evidence>
<dbReference type="Proteomes" id="UP001161390">
    <property type="component" value="Unassembled WGS sequence"/>
</dbReference>